<dbReference type="InterPro" id="IPR001709">
    <property type="entry name" value="Flavoprot_Pyr_Nucl_cyt_Rdtase"/>
</dbReference>
<dbReference type="OrthoDB" id="9792185at2"/>
<feature type="domain" description="FAD-binding FR-type" evidence="2">
    <location>
        <begin position="1"/>
        <end position="101"/>
    </location>
</feature>
<dbReference type="PRINTS" id="PR00410">
    <property type="entry name" value="PHEHYDRXLASE"/>
</dbReference>
<reference evidence="3 4" key="1">
    <citation type="submission" date="2019-07" db="EMBL/GenBank/DDBJ databases">
        <title>Genomic Encyclopedia of Archaeal and Bacterial Type Strains, Phase II (KMG-II): from individual species to whole genera.</title>
        <authorList>
            <person name="Goeker M."/>
        </authorList>
    </citation>
    <scope>NUCLEOTIDE SEQUENCE [LARGE SCALE GENOMIC DNA]</scope>
    <source>
        <strain evidence="3 4">ATCC BAA-252</strain>
    </source>
</reference>
<evidence type="ECO:0000259" key="2">
    <source>
        <dbReference type="PROSITE" id="PS51384"/>
    </source>
</evidence>
<dbReference type="GO" id="GO:0016491">
    <property type="term" value="F:oxidoreductase activity"/>
    <property type="evidence" value="ECO:0007669"/>
    <property type="project" value="InterPro"/>
</dbReference>
<dbReference type="InterPro" id="IPR050415">
    <property type="entry name" value="MRET"/>
</dbReference>
<dbReference type="Proteomes" id="UP000320593">
    <property type="component" value="Unassembled WGS sequence"/>
</dbReference>
<dbReference type="InterPro" id="IPR039261">
    <property type="entry name" value="FNR_nucleotide-bd"/>
</dbReference>
<protein>
    <recommendedName>
        <fullName evidence="2">FAD-binding FR-type domain-containing protein</fullName>
    </recommendedName>
</protein>
<dbReference type="InterPro" id="IPR017938">
    <property type="entry name" value="Riboflavin_synthase-like_b-brl"/>
</dbReference>
<dbReference type="RefSeq" id="WP_145342682.1">
    <property type="nucleotide sequence ID" value="NZ_SMLY01000081.1"/>
</dbReference>
<comment type="cofactor">
    <cofactor evidence="1">
        <name>[2Fe-2S] cluster</name>
        <dbReference type="ChEBI" id="CHEBI:190135"/>
    </cofactor>
</comment>
<comment type="caution">
    <text evidence="3">The sequence shown here is derived from an EMBL/GenBank/DDBJ whole genome shotgun (WGS) entry which is preliminary data.</text>
</comment>
<organism evidence="3 4">
    <name type="scientific">Roseibium hamelinense</name>
    <dbReference type="NCBI Taxonomy" id="150831"/>
    <lineage>
        <taxon>Bacteria</taxon>
        <taxon>Pseudomonadati</taxon>
        <taxon>Pseudomonadota</taxon>
        <taxon>Alphaproteobacteria</taxon>
        <taxon>Hyphomicrobiales</taxon>
        <taxon>Stappiaceae</taxon>
        <taxon>Roseibium</taxon>
    </lineage>
</organism>
<dbReference type="PRINTS" id="PR00371">
    <property type="entry name" value="FPNCR"/>
</dbReference>
<dbReference type="CDD" id="cd06196">
    <property type="entry name" value="FNR_like_1"/>
    <property type="match status" value="1"/>
</dbReference>
<dbReference type="PANTHER" id="PTHR47354:SF5">
    <property type="entry name" value="PROTEIN RFBI"/>
    <property type="match status" value="1"/>
</dbReference>
<dbReference type="InterPro" id="IPR001433">
    <property type="entry name" value="OxRdtase_FAD/NAD-bd"/>
</dbReference>
<dbReference type="PROSITE" id="PS51384">
    <property type="entry name" value="FAD_FR"/>
    <property type="match status" value="1"/>
</dbReference>
<proteinExistence type="predicted"/>
<dbReference type="SUPFAM" id="SSF63380">
    <property type="entry name" value="Riboflavin synthase domain-like"/>
    <property type="match status" value="1"/>
</dbReference>
<dbReference type="Gene3D" id="3.40.50.80">
    <property type="entry name" value="Nucleotide-binding domain of ferredoxin-NADP reductase (FNR) module"/>
    <property type="match status" value="1"/>
</dbReference>
<dbReference type="EMBL" id="VLLF01000004">
    <property type="protein sequence ID" value="TWI87384.1"/>
    <property type="molecule type" value="Genomic_DNA"/>
</dbReference>
<dbReference type="PANTHER" id="PTHR47354">
    <property type="entry name" value="NADH OXIDOREDUCTASE HCR"/>
    <property type="match status" value="1"/>
</dbReference>
<gene>
    <name evidence="3" type="ORF">JM93_01949</name>
</gene>
<name>A0A562T2I5_9HYPH</name>
<dbReference type="Pfam" id="PF00175">
    <property type="entry name" value="NAD_binding_1"/>
    <property type="match status" value="1"/>
</dbReference>
<evidence type="ECO:0000313" key="3">
    <source>
        <dbReference type="EMBL" id="TWI87384.1"/>
    </source>
</evidence>
<keyword evidence="4" id="KW-1185">Reference proteome</keyword>
<sequence>MSHKIIIQSKSKVTHNVWAFTTTRPDSYSFEPGQATEVSIDRPDWRQEGRPFTFTSLPGDEHLEFTIKAYRDHDGVTHKLDDVAPGEALLIGDPWGAITYQGPGTFIAGGAGITPFLAILRDLERKGELSGQQLLFGNQKAEDIILKDELDAMDGLKVIYALSDEKRSGMYYGHFDQDTLDEIIDDTKGKFYVCGPDKMVEGVVASLKNLGVAPIDIVTEE</sequence>
<evidence type="ECO:0000256" key="1">
    <source>
        <dbReference type="ARBA" id="ARBA00034078"/>
    </source>
</evidence>
<accession>A0A562T2I5</accession>
<evidence type="ECO:0000313" key="4">
    <source>
        <dbReference type="Proteomes" id="UP000320593"/>
    </source>
</evidence>
<dbReference type="Gene3D" id="2.40.30.10">
    <property type="entry name" value="Translation factors"/>
    <property type="match status" value="1"/>
</dbReference>
<dbReference type="SUPFAM" id="SSF52343">
    <property type="entry name" value="Ferredoxin reductase-like, C-terminal NADP-linked domain"/>
    <property type="match status" value="1"/>
</dbReference>
<dbReference type="AlphaFoldDB" id="A0A562T2I5"/>
<dbReference type="InterPro" id="IPR017927">
    <property type="entry name" value="FAD-bd_FR_type"/>
</dbReference>